<feature type="region of interest" description="Disordered" evidence="1">
    <location>
        <begin position="1"/>
        <end position="24"/>
    </location>
</feature>
<evidence type="ECO:0000313" key="2">
    <source>
        <dbReference type="EMBL" id="MEA5453510.1"/>
    </source>
</evidence>
<reference evidence="2 3" key="1">
    <citation type="submission" date="2023-12" db="EMBL/GenBank/DDBJ databases">
        <title>Sinomonas terricola sp. nov, isolated from litchi orchard soil in Guangdong, PR China.</title>
        <authorList>
            <person name="Jiaxin W."/>
            <person name="Yang Z."/>
            <person name="Honghui Z."/>
        </authorList>
    </citation>
    <scope>NUCLEOTIDE SEQUENCE [LARGE SCALE GENOMIC DNA]</scope>
    <source>
        <strain evidence="2 3">JGH33</strain>
    </source>
</reference>
<protein>
    <recommendedName>
        <fullName evidence="4">DUF4089 domain-containing protein</fullName>
    </recommendedName>
</protein>
<keyword evidence="3" id="KW-1185">Reference proteome</keyword>
<accession>A0ABU5T1I3</accession>
<evidence type="ECO:0000256" key="1">
    <source>
        <dbReference type="SAM" id="MobiDB-lite"/>
    </source>
</evidence>
<evidence type="ECO:0008006" key="4">
    <source>
        <dbReference type="Google" id="ProtNLM"/>
    </source>
</evidence>
<sequence>MTGATGTPGGVAHEPPSAPPPVTGATVRAAASLVGLLLSDAECEALVPRVAAYMRMGLLIAHAADTDVLPTDDPRWFFRD</sequence>
<evidence type="ECO:0000313" key="3">
    <source>
        <dbReference type="Proteomes" id="UP001304769"/>
    </source>
</evidence>
<dbReference type="Proteomes" id="UP001304769">
    <property type="component" value="Unassembled WGS sequence"/>
</dbReference>
<proteinExistence type="predicted"/>
<name>A0ABU5T1I3_9MICC</name>
<dbReference type="EMBL" id="JAYGGQ010000001">
    <property type="protein sequence ID" value="MEA5453510.1"/>
    <property type="molecule type" value="Genomic_DNA"/>
</dbReference>
<organism evidence="2 3">
    <name type="scientific">Sinomonas terricola</name>
    <dbReference type="NCBI Taxonomy" id="3110330"/>
    <lineage>
        <taxon>Bacteria</taxon>
        <taxon>Bacillati</taxon>
        <taxon>Actinomycetota</taxon>
        <taxon>Actinomycetes</taxon>
        <taxon>Micrococcales</taxon>
        <taxon>Micrococcaceae</taxon>
        <taxon>Sinomonas</taxon>
    </lineage>
</organism>
<dbReference type="RefSeq" id="WP_323277265.1">
    <property type="nucleotide sequence ID" value="NZ_JAYGGQ010000001.1"/>
</dbReference>
<comment type="caution">
    <text evidence="2">The sequence shown here is derived from an EMBL/GenBank/DDBJ whole genome shotgun (WGS) entry which is preliminary data.</text>
</comment>
<gene>
    <name evidence="2" type="ORF">SPF06_02125</name>
</gene>